<organism evidence="2 3">
    <name type="scientific">Microbacterium murale</name>
    <dbReference type="NCBI Taxonomy" id="1081040"/>
    <lineage>
        <taxon>Bacteria</taxon>
        <taxon>Bacillati</taxon>
        <taxon>Actinomycetota</taxon>
        <taxon>Actinomycetes</taxon>
        <taxon>Micrococcales</taxon>
        <taxon>Microbacteriaceae</taxon>
        <taxon>Microbacterium</taxon>
    </lineage>
</organism>
<dbReference type="PANTHER" id="PTHR42912:SF80">
    <property type="entry name" value="METHYLTRANSFERASE DOMAIN-CONTAINING PROTEIN"/>
    <property type="match status" value="1"/>
</dbReference>
<feature type="domain" description="Methyltransferase" evidence="1">
    <location>
        <begin position="47"/>
        <end position="136"/>
    </location>
</feature>
<name>A0ABU0P4J6_9MICO</name>
<dbReference type="GO" id="GO:0008168">
    <property type="term" value="F:methyltransferase activity"/>
    <property type="evidence" value="ECO:0007669"/>
    <property type="project" value="UniProtKB-KW"/>
</dbReference>
<evidence type="ECO:0000313" key="3">
    <source>
        <dbReference type="Proteomes" id="UP001239085"/>
    </source>
</evidence>
<dbReference type="SUPFAM" id="SSF53335">
    <property type="entry name" value="S-adenosyl-L-methionine-dependent methyltransferases"/>
    <property type="match status" value="1"/>
</dbReference>
<sequence length="203" mass="21723">MTDASIAAAYDERAAEYIEIAGEIAQMDAADRERISTWRDASSGRLLDAGCGPGIWTEFLHDGHRDVVGVDISAAFLAAARFRAPGLVFQRASLRALPFEDASLGGILAWYSVIHTPPEDVPAILAEFARVLAPGGSLLLGYFEGPPREDFAHAVAPAYFWSADALSALLADAGLAVVSTERRDRVPGEVSHRPHGALTARRL</sequence>
<proteinExistence type="predicted"/>
<evidence type="ECO:0000259" key="1">
    <source>
        <dbReference type="Pfam" id="PF13649"/>
    </source>
</evidence>
<comment type="caution">
    <text evidence="2">The sequence shown here is derived from an EMBL/GenBank/DDBJ whole genome shotgun (WGS) entry which is preliminary data.</text>
</comment>
<dbReference type="InterPro" id="IPR041698">
    <property type="entry name" value="Methyltransf_25"/>
</dbReference>
<keyword evidence="3" id="KW-1185">Reference proteome</keyword>
<dbReference type="CDD" id="cd02440">
    <property type="entry name" value="AdoMet_MTases"/>
    <property type="match status" value="1"/>
</dbReference>
<keyword evidence="2" id="KW-0489">Methyltransferase</keyword>
<dbReference type="Pfam" id="PF13649">
    <property type="entry name" value="Methyltransf_25"/>
    <property type="match status" value="1"/>
</dbReference>
<evidence type="ECO:0000313" key="2">
    <source>
        <dbReference type="EMBL" id="MDQ0642259.1"/>
    </source>
</evidence>
<dbReference type="EMBL" id="JAUSXK010000001">
    <property type="protein sequence ID" value="MDQ0642259.1"/>
    <property type="molecule type" value="Genomic_DNA"/>
</dbReference>
<gene>
    <name evidence="2" type="ORF">QFZ46_000419</name>
</gene>
<dbReference type="InterPro" id="IPR050508">
    <property type="entry name" value="Methyltransf_Superfamily"/>
</dbReference>
<accession>A0ABU0P4J6</accession>
<keyword evidence="2" id="KW-0808">Transferase</keyword>
<dbReference type="Gene3D" id="3.40.50.150">
    <property type="entry name" value="Vaccinia Virus protein VP39"/>
    <property type="match status" value="1"/>
</dbReference>
<dbReference type="RefSeq" id="WP_307357825.1">
    <property type="nucleotide sequence ID" value="NZ_JAUSXK010000001.1"/>
</dbReference>
<dbReference type="PANTHER" id="PTHR42912">
    <property type="entry name" value="METHYLTRANSFERASE"/>
    <property type="match status" value="1"/>
</dbReference>
<reference evidence="2 3" key="1">
    <citation type="submission" date="2023-07" db="EMBL/GenBank/DDBJ databases">
        <title>Comparative genomics of wheat-associated soil bacteria to identify genetic determinants of phenazine resistance.</title>
        <authorList>
            <person name="Mouncey N."/>
        </authorList>
    </citation>
    <scope>NUCLEOTIDE SEQUENCE [LARGE SCALE GENOMIC DNA]</scope>
    <source>
        <strain evidence="2 3">W2I7</strain>
    </source>
</reference>
<dbReference type="Proteomes" id="UP001239085">
    <property type="component" value="Unassembled WGS sequence"/>
</dbReference>
<protein>
    <submittedName>
        <fullName evidence="2">SAM-dependent methyltransferase</fullName>
    </submittedName>
</protein>
<dbReference type="InterPro" id="IPR029063">
    <property type="entry name" value="SAM-dependent_MTases_sf"/>
</dbReference>
<dbReference type="GO" id="GO:0032259">
    <property type="term" value="P:methylation"/>
    <property type="evidence" value="ECO:0007669"/>
    <property type="project" value="UniProtKB-KW"/>
</dbReference>